<comment type="caution">
    <text evidence="1">The sequence shown here is derived from an EMBL/GenBank/DDBJ whole genome shotgun (WGS) entry which is preliminary data.</text>
</comment>
<dbReference type="AlphaFoldDB" id="A0ABD0Z0P0"/>
<sequence>MAYKRQTMFYQNKIRGTRTRYANPYAVSNLMALEVDNSGQRKWDLRAKSRLRAIYSCGLEPRAFSRHRTRFKYFRVNVPEMKSNVVLLILPFVFALADASRSAEPSPVEDSLPVDTVVYMNQFAVRLPLPHAETLASEIAKKYGFTNLGQRQ</sequence>
<protein>
    <recommendedName>
        <fullName evidence="3">Peptidase S8 pro-domain domain-containing protein</fullName>
    </recommendedName>
</protein>
<keyword evidence="2" id="KW-1185">Reference proteome</keyword>
<dbReference type="Gene3D" id="3.30.70.850">
    <property type="entry name" value="Peptidase S8, pro-domain"/>
    <property type="match status" value="1"/>
</dbReference>
<evidence type="ECO:0000313" key="2">
    <source>
        <dbReference type="Proteomes" id="UP001558652"/>
    </source>
</evidence>
<organism evidence="1 2">
    <name type="scientific">Ranatra chinensis</name>
    <dbReference type="NCBI Taxonomy" id="642074"/>
    <lineage>
        <taxon>Eukaryota</taxon>
        <taxon>Metazoa</taxon>
        <taxon>Ecdysozoa</taxon>
        <taxon>Arthropoda</taxon>
        <taxon>Hexapoda</taxon>
        <taxon>Insecta</taxon>
        <taxon>Pterygota</taxon>
        <taxon>Neoptera</taxon>
        <taxon>Paraneoptera</taxon>
        <taxon>Hemiptera</taxon>
        <taxon>Heteroptera</taxon>
        <taxon>Panheteroptera</taxon>
        <taxon>Nepomorpha</taxon>
        <taxon>Nepidae</taxon>
        <taxon>Ranatrinae</taxon>
        <taxon>Ranatra</taxon>
    </lineage>
</organism>
<dbReference type="EMBL" id="JBFDAA010000004">
    <property type="protein sequence ID" value="KAL1138012.1"/>
    <property type="molecule type" value="Genomic_DNA"/>
</dbReference>
<dbReference type="InterPro" id="IPR038466">
    <property type="entry name" value="S8_pro-domain_sf"/>
</dbReference>
<proteinExistence type="predicted"/>
<reference evidence="1 2" key="1">
    <citation type="submission" date="2024-07" db="EMBL/GenBank/DDBJ databases">
        <title>Chromosome-level genome assembly of the water stick insect Ranatra chinensis (Heteroptera: Nepidae).</title>
        <authorList>
            <person name="Liu X."/>
        </authorList>
    </citation>
    <scope>NUCLEOTIDE SEQUENCE [LARGE SCALE GENOMIC DNA]</scope>
    <source>
        <strain evidence="1">Cailab_2021Rc</strain>
        <tissue evidence="1">Muscle</tissue>
    </source>
</reference>
<gene>
    <name evidence="1" type="ORF">AAG570_009707</name>
</gene>
<accession>A0ABD0Z0P0</accession>
<evidence type="ECO:0008006" key="3">
    <source>
        <dbReference type="Google" id="ProtNLM"/>
    </source>
</evidence>
<dbReference type="Proteomes" id="UP001558652">
    <property type="component" value="Unassembled WGS sequence"/>
</dbReference>
<evidence type="ECO:0000313" key="1">
    <source>
        <dbReference type="EMBL" id="KAL1138012.1"/>
    </source>
</evidence>
<name>A0ABD0Z0P0_9HEMI</name>